<evidence type="ECO:0000313" key="6">
    <source>
        <dbReference type="EMBL" id="RAQ98489.1"/>
    </source>
</evidence>
<dbReference type="Pfam" id="PF03466">
    <property type="entry name" value="LysR_substrate"/>
    <property type="match status" value="1"/>
</dbReference>
<dbReference type="InterPro" id="IPR036388">
    <property type="entry name" value="WH-like_DNA-bd_sf"/>
</dbReference>
<dbReference type="AlphaFoldDB" id="A0A328VMK1"/>
<dbReference type="PANTHER" id="PTHR30126">
    <property type="entry name" value="HTH-TYPE TRANSCRIPTIONAL REGULATOR"/>
    <property type="match status" value="1"/>
</dbReference>
<evidence type="ECO:0000256" key="2">
    <source>
        <dbReference type="ARBA" id="ARBA00023015"/>
    </source>
</evidence>
<dbReference type="InterPro" id="IPR036390">
    <property type="entry name" value="WH_DNA-bd_sf"/>
</dbReference>
<dbReference type="PRINTS" id="PR00039">
    <property type="entry name" value="HTHLYSR"/>
</dbReference>
<dbReference type="Proteomes" id="UP000248706">
    <property type="component" value="Unassembled WGS sequence"/>
</dbReference>
<evidence type="ECO:0000259" key="5">
    <source>
        <dbReference type="PROSITE" id="PS50931"/>
    </source>
</evidence>
<proteinExistence type="inferred from homology"/>
<evidence type="ECO:0000256" key="3">
    <source>
        <dbReference type="ARBA" id="ARBA00023125"/>
    </source>
</evidence>
<dbReference type="RefSeq" id="WP_112433813.1">
    <property type="nucleotide sequence ID" value="NZ_MCIF01000002.1"/>
</dbReference>
<keyword evidence="2" id="KW-0805">Transcription regulation</keyword>
<dbReference type="Pfam" id="PF00126">
    <property type="entry name" value="HTH_1"/>
    <property type="match status" value="1"/>
</dbReference>
<evidence type="ECO:0000256" key="4">
    <source>
        <dbReference type="ARBA" id="ARBA00023163"/>
    </source>
</evidence>
<dbReference type="EMBL" id="MCIF01000002">
    <property type="protein sequence ID" value="RAQ98489.1"/>
    <property type="molecule type" value="Genomic_DNA"/>
</dbReference>
<gene>
    <name evidence="6" type="ORF">A4R35_23305</name>
</gene>
<dbReference type="Gene3D" id="3.40.190.290">
    <property type="match status" value="1"/>
</dbReference>
<reference evidence="6 7" key="1">
    <citation type="submission" date="2016-08" db="EMBL/GenBank/DDBJ databases">
        <title>Analysis of Carbohydrate Active Enzymes in Thermogemmatispora T81 Reveals Carbohydrate Degradation Ability.</title>
        <authorList>
            <person name="Tomazini A."/>
            <person name="Lal S."/>
            <person name="Stott M."/>
            <person name="Henrissat B."/>
            <person name="Polikarpov I."/>
            <person name="Sparling R."/>
            <person name="Levin D.B."/>
        </authorList>
    </citation>
    <scope>NUCLEOTIDE SEQUENCE [LARGE SCALE GENOMIC DNA]</scope>
    <source>
        <strain evidence="6 7">T81</strain>
    </source>
</reference>
<keyword evidence="3" id="KW-0238">DNA-binding</keyword>
<feature type="domain" description="HTH lysR-type" evidence="5">
    <location>
        <begin position="9"/>
        <end position="66"/>
    </location>
</feature>
<dbReference type="CDD" id="cd08420">
    <property type="entry name" value="PBP2_CysL_like"/>
    <property type="match status" value="1"/>
</dbReference>
<dbReference type="SUPFAM" id="SSF46785">
    <property type="entry name" value="Winged helix' DNA-binding domain"/>
    <property type="match status" value="1"/>
</dbReference>
<name>A0A328VMK1_9CHLR</name>
<organism evidence="6 7">
    <name type="scientific">Thermogemmatispora tikiterensis</name>
    <dbReference type="NCBI Taxonomy" id="1825093"/>
    <lineage>
        <taxon>Bacteria</taxon>
        <taxon>Bacillati</taxon>
        <taxon>Chloroflexota</taxon>
        <taxon>Ktedonobacteria</taxon>
        <taxon>Thermogemmatisporales</taxon>
        <taxon>Thermogemmatisporaceae</taxon>
        <taxon>Thermogemmatispora</taxon>
    </lineage>
</organism>
<keyword evidence="7" id="KW-1185">Reference proteome</keyword>
<sequence>MVRHWQHNVTLYQLRIFLAVLRHRNYTHAAEELHLSQPAVSAQVHELEHLLGLALFEQVGKRLVPTQAALVLEEHARKVMAEIEAAADALESLHRIEAGRLSLVASTTIGNYLLPVTLALFHRRYPRVEIELTIENSQAVYEEVRTGRCELGLIESRVEALDESLLLTPYRRDELVLIVPPWHPWAHLESVPLAALREVTLLWREPGSGTRSVIEAAFQQAGIQPPVTMQLGSNEALKRAVAANMGVAIVSQAAVAAEVTAGWLSTVRIGDGALQRTLHLVQRRAGHLSPATQAFLALLLEPEAEQATNKAPDR</sequence>
<dbReference type="SUPFAM" id="SSF53850">
    <property type="entry name" value="Periplasmic binding protein-like II"/>
    <property type="match status" value="1"/>
</dbReference>
<comment type="caution">
    <text evidence="6">The sequence shown here is derived from an EMBL/GenBank/DDBJ whole genome shotgun (WGS) entry which is preliminary data.</text>
</comment>
<evidence type="ECO:0000256" key="1">
    <source>
        <dbReference type="ARBA" id="ARBA00009437"/>
    </source>
</evidence>
<evidence type="ECO:0000313" key="7">
    <source>
        <dbReference type="Proteomes" id="UP000248706"/>
    </source>
</evidence>
<dbReference type="GO" id="GO:0000976">
    <property type="term" value="F:transcription cis-regulatory region binding"/>
    <property type="evidence" value="ECO:0007669"/>
    <property type="project" value="TreeGrafter"/>
</dbReference>
<keyword evidence="4" id="KW-0804">Transcription</keyword>
<dbReference type="PANTHER" id="PTHR30126:SF39">
    <property type="entry name" value="HTH-TYPE TRANSCRIPTIONAL REGULATOR CYSL"/>
    <property type="match status" value="1"/>
</dbReference>
<dbReference type="GO" id="GO:0003700">
    <property type="term" value="F:DNA-binding transcription factor activity"/>
    <property type="evidence" value="ECO:0007669"/>
    <property type="project" value="InterPro"/>
</dbReference>
<comment type="similarity">
    <text evidence="1">Belongs to the LysR transcriptional regulatory family.</text>
</comment>
<accession>A0A328VMK1</accession>
<dbReference type="InterPro" id="IPR000847">
    <property type="entry name" value="LysR_HTH_N"/>
</dbReference>
<protein>
    <recommendedName>
        <fullName evidence="5">HTH lysR-type domain-containing protein</fullName>
    </recommendedName>
</protein>
<dbReference type="InterPro" id="IPR005119">
    <property type="entry name" value="LysR_subst-bd"/>
</dbReference>
<dbReference type="PROSITE" id="PS50931">
    <property type="entry name" value="HTH_LYSR"/>
    <property type="match status" value="1"/>
</dbReference>
<dbReference type="Gene3D" id="1.10.10.10">
    <property type="entry name" value="Winged helix-like DNA-binding domain superfamily/Winged helix DNA-binding domain"/>
    <property type="match status" value="1"/>
</dbReference>
<dbReference type="OrthoDB" id="9785745at2"/>